<gene>
    <name evidence="1" type="ORF">CD29_04405</name>
</gene>
<accession>A0A0A3I4T3</accession>
<protein>
    <submittedName>
        <fullName evidence="1">Uncharacterized protein</fullName>
    </submittedName>
</protein>
<dbReference type="AlphaFoldDB" id="A0A0A3I4T3"/>
<name>A0A0A3I4T3_9BACL</name>
<reference evidence="1 2" key="1">
    <citation type="submission" date="2014-02" db="EMBL/GenBank/DDBJ databases">
        <title>Draft genome sequence of Lysinibacillus manganicus DSM 26584T.</title>
        <authorList>
            <person name="Zhang F."/>
            <person name="Wang G."/>
            <person name="Zhang L."/>
        </authorList>
    </citation>
    <scope>NUCLEOTIDE SEQUENCE [LARGE SCALE GENOMIC DNA]</scope>
    <source>
        <strain evidence="1 2">DSM 26584</strain>
    </source>
</reference>
<dbReference type="eggNOG" id="ENOG503371F">
    <property type="taxonomic scope" value="Bacteria"/>
</dbReference>
<dbReference type="OrthoDB" id="2051323at2"/>
<keyword evidence="2" id="KW-1185">Reference proteome</keyword>
<organism evidence="1 2">
    <name type="scientific">Ureibacillus manganicus DSM 26584</name>
    <dbReference type="NCBI Taxonomy" id="1384049"/>
    <lineage>
        <taxon>Bacteria</taxon>
        <taxon>Bacillati</taxon>
        <taxon>Bacillota</taxon>
        <taxon>Bacilli</taxon>
        <taxon>Bacillales</taxon>
        <taxon>Caryophanaceae</taxon>
        <taxon>Ureibacillus</taxon>
    </lineage>
</organism>
<evidence type="ECO:0000313" key="2">
    <source>
        <dbReference type="Proteomes" id="UP000030416"/>
    </source>
</evidence>
<comment type="caution">
    <text evidence="1">The sequence shown here is derived from an EMBL/GenBank/DDBJ whole genome shotgun (WGS) entry which is preliminary data.</text>
</comment>
<evidence type="ECO:0000313" key="1">
    <source>
        <dbReference type="EMBL" id="KGR79781.1"/>
    </source>
</evidence>
<dbReference type="EMBL" id="JPVN01000004">
    <property type="protein sequence ID" value="KGR79781.1"/>
    <property type="molecule type" value="Genomic_DNA"/>
</dbReference>
<dbReference type="Proteomes" id="UP000030416">
    <property type="component" value="Unassembled WGS sequence"/>
</dbReference>
<dbReference type="RefSeq" id="WP_036183261.1">
    <property type="nucleotide sequence ID" value="NZ_AVDA01000004.1"/>
</dbReference>
<proteinExistence type="predicted"/>
<sequence>MNQIFRKDEFIITPFYKGRKQEFMVVNTKKEFKYGHTHLKSFKMAKYLINLARFKKVNSGLRPYLLTSLTRISNDQDYINKVEEVLAVKRNKGKKASYYNRAI</sequence>